<dbReference type="PIRSF" id="PIRSF006221">
    <property type="entry name" value="Ketosamine-3-kinase"/>
    <property type="match status" value="1"/>
</dbReference>
<dbReference type="STRING" id="1194526.A284_01585"/>
<evidence type="ECO:0000256" key="1">
    <source>
        <dbReference type="PIRNR" id="PIRNR006221"/>
    </source>
</evidence>
<dbReference type="GO" id="GO:0016301">
    <property type="term" value="F:kinase activity"/>
    <property type="evidence" value="ECO:0007669"/>
    <property type="project" value="UniProtKB-UniRule"/>
</dbReference>
<evidence type="ECO:0000313" key="3">
    <source>
        <dbReference type="Proteomes" id="UP000240717"/>
    </source>
</evidence>
<dbReference type="Proteomes" id="UP000240717">
    <property type="component" value="Unassembled WGS sequence"/>
</dbReference>
<dbReference type="InterPro" id="IPR011009">
    <property type="entry name" value="Kinase-like_dom_sf"/>
</dbReference>
<dbReference type="RefSeq" id="WP_107532318.1">
    <property type="nucleotide sequence ID" value="NZ_PZEV01000001.1"/>
</dbReference>
<organism evidence="2 3">
    <name type="scientific">Staphylococcus warneri</name>
    <dbReference type="NCBI Taxonomy" id="1292"/>
    <lineage>
        <taxon>Bacteria</taxon>
        <taxon>Bacillati</taxon>
        <taxon>Bacillota</taxon>
        <taxon>Bacilli</taxon>
        <taxon>Bacillales</taxon>
        <taxon>Staphylococcaceae</taxon>
        <taxon>Staphylococcus</taxon>
    </lineage>
</organism>
<dbReference type="EMBL" id="PZEV01000001">
    <property type="protein sequence ID" value="PTI52678.1"/>
    <property type="molecule type" value="Genomic_DNA"/>
</dbReference>
<gene>
    <name evidence="2" type="ORF">BU085_00225</name>
</gene>
<dbReference type="PANTHER" id="PTHR12149:SF8">
    <property type="entry name" value="PROTEIN-RIBULOSAMINE 3-KINASE"/>
    <property type="match status" value="1"/>
</dbReference>
<proteinExistence type="inferred from homology"/>
<dbReference type="InterPro" id="IPR016477">
    <property type="entry name" value="Fructo-/Ketosamine-3-kinase"/>
</dbReference>
<dbReference type="AlphaFoldDB" id="A0A2T4Q3V4"/>
<comment type="caution">
    <text evidence="2">The sequence shown here is derived from an EMBL/GenBank/DDBJ whole genome shotgun (WGS) entry which is preliminary data.</text>
</comment>
<keyword evidence="1 2" id="KW-0418">Kinase</keyword>
<dbReference type="PANTHER" id="PTHR12149">
    <property type="entry name" value="FRUCTOSAMINE 3 KINASE-RELATED PROTEIN"/>
    <property type="match status" value="1"/>
</dbReference>
<protein>
    <submittedName>
        <fullName evidence="2">Fructosamine kinase</fullName>
    </submittedName>
</protein>
<name>A0A2T4Q3V4_STAWA</name>
<keyword evidence="1" id="KW-0808">Transferase</keyword>
<dbReference type="Gene3D" id="3.90.1200.10">
    <property type="match status" value="1"/>
</dbReference>
<sequence length="285" mass="32815">MAIDWKEHLPLDYIKEITPVSGGDVNEAFKVITQQDDTFFLLVQRNRDESFYAAEIAGLNEFENAGITAPKVIASGEINGDAYLILSYLEEGSSGSQKDLGQLVAKMHSQQQEDGQFGFRLPHEGGDISFDNSWTDNWKDIFIYRRMNHIRDELLRKQLWNEEDNKVYEQVRAVMLDALDQHQSKPSLLHGDLWGGNYMFLSDGRPALFDPAPLYGDREFDLGITTVFGGFTQEFYDEYEKHYPLAKGAYERLEFYRLYLLMIHLLKFGGMYASSVNRSMETILE</sequence>
<evidence type="ECO:0000313" key="2">
    <source>
        <dbReference type="EMBL" id="PTI52678.1"/>
    </source>
</evidence>
<dbReference type="Gene3D" id="3.30.200.20">
    <property type="entry name" value="Phosphorylase Kinase, domain 1"/>
    <property type="match status" value="1"/>
</dbReference>
<dbReference type="SUPFAM" id="SSF56112">
    <property type="entry name" value="Protein kinase-like (PK-like)"/>
    <property type="match status" value="1"/>
</dbReference>
<comment type="similarity">
    <text evidence="1">Belongs to the fructosamine kinase family.</text>
</comment>
<dbReference type="Pfam" id="PF03881">
    <property type="entry name" value="Fructosamin_kin"/>
    <property type="match status" value="1"/>
</dbReference>
<accession>A0A2T4Q3V4</accession>
<reference evidence="2 3" key="1">
    <citation type="journal article" date="2016" name="Front. Microbiol.">
        <title>Comprehensive Phylogenetic Analysis of Bovine Non-aureus Staphylococci Species Based on Whole-Genome Sequencing.</title>
        <authorList>
            <person name="Naushad S."/>
            <person name="Barkema H.W."/>
            <person name="Luby C."/>
            <person name="Condas L.A."/>
            <person name="Nobrega D.B."/>
            <person name="Carson D.A."/>
            <person name="De Buck J."/>
        </authorList>
    </citation>
    <scope>NUCLEOTIDE SEQUENCE [LARGE SCALE GENOMIC DNA]</scope>
    <source>
        <strain evidence="2 3">SNUC 2993</strain>
    </source>
</reference>